<dbReference type="GO" id="GO:0016020">
    <property type="term" value="C:membrane"/>
    <property type="evidence" value="ECO:0007669"/>
    <property type="project" value="TreeGrafter"/>
</dbReference>
<dbReference type="PANTHER" id="PTHR10628:SF30">
    <property type="entry name" value="EXO-ALPHA-SIALIDASE"/>
    <property type="match status" value="1"/>
</dbReference>
<proteinExistence type="predicted"/>
<dbReference type="GO" id="GO:0009313">
    <property type="term" value="P:oligosaccharide catabolic process"/>
    <property type="evidence" value="ECO:0007669"/>
    <property type="project" value="TreeGrafter"/>
</dbReference>
<dbReference type="InterPro" id="IPR036278">
    <property type="entry name" value="Sialidase_sf"/>
</dbReference>
<keyword evidence="3" id="KW-1185">Reference proteome</keyword>
<dbReference type="SUPFAM" id="SSF50939">
    <property type="entry name" value="Sialidases"/>
    <property type="match status" value="1"/>
</dbReference>
<dbReference type="GO" id="GO:0004308">
    <property type="term" value="F:exo-alpha-sialidase activity"/>
    <property type="evidence" value="ECO:0007669"/>
    <property type="project" value="InterPro"/>
</dbReference>
<dbReference type="InterPro" id="IPR011040">
    <property type="entry name" value="Sialidase"/>
</dbReference>
<evidence type="ECO:0000313" key="3">
    <source>
        <dbReference type="Proteomes" id="UP000162892"/>
    </source>
</evidence>
<dbReference type="EMBL" id="EU715130">
    <property type="protein sequence ID" value="AEC32095.1"/>
    <property type="molecule type" value="Genomic_DNA"/>
</dbReference>
<dbReference type="GO" id="GO:0006689">
    <property type="term" value="P:ganglioside catabolic process"/>
    <property type="evidence" value="ECO:0007669"/>
    <property type="project" value="TreeGrafter"/>
</dbReference>
<dbReference type="OrthoDB" id="8960at10239"/>
<dbReference type="Gene3D" id="2.120.10.10">
    <property type="match status" value="1"/>
</dbReference>
<feature type="domain" description="Sialidase" evidence="1">
    <location>
        <begin position="111"/>
        <end position="387"/>
    </location>
</feature>
<protein>
    <submittedName>
        <fullName evidence="2">Sialidase</fullName>
    </submittedName>
</protein>
<dbReference type="KEGG" id="vg:10526582"/>
<accession>F4MI00</accession>
<dbReference type="Pfam" id="PF13088">
    <property type="entry name" value="BNR_2"/>
    <property type="match status" value="1"/>
</dbReference>
<evidence type="ECO:0000313" key="2">
    <source>
        <dbReference type="EMBL" id="AEC32095.1"/>
    </source>
</evidence>
<reference evidence="2 3" key="1">
    <citation type="journal article" date="2009" name="Virus Res.">
        <title>Confirmation of a novel siadenovirus species detected in raptors: partial sequence and phylogenetic analysis.</title>
        <authorList>
            <person name="Kovacs E.R."/>
            <person name="Benko M."/>
        </authorList>
    </citation>
    <scope>NUCLEOTIDE SEQUENCE [LARGE SCALE GENOMIC DNA]</scope>
</reference>
<organism evidence="2 3">
    <name type="scientific">Raptor adenovirus 1</name>
    <dbReference type="NCBI Taxonomy" id="1520002"/>
    <lineage>
        <taxon>Viruses</taxon>
        <taxon>Varidnaviria</taxon>
        <taxon>Bamfordvirae</taxon>
        <taxon>Preplasmiviricota</taxon>
        <taxon>Polisuviricotina</taxon>
        <taxon>Pharingeaviricetes</taxon>
        <taxon>Rowavirales</taxon>
        <taxon>Adenoviridae</taxon>
        <taxon>Siadenovirus</taxon>
        <taxon>Siadenovirus raptoris</taxon>
        <taxon>Raptor siadenovirus A</taxon>
    </lineage>
</organism>
<name>F4MI00_9ADEN</name>
<dbReference type="RefSeq" id="YP_004414797.1">
    <property type="nucleotide sequence ID" value="NC_015455.1"/>
</dbReference>
<dbReference type="Proteomes" id="UP000162892">
    <property type="component" value="Segment"/>
</dbReference>
<dbReference type="InterPro" id="IPR026856">
    <property type="entry name" value="Sialidase_fam"/>
</dbReference>
<dbReference type="CDD" id="cd15482">
    <property type="entry name" value="Sialidase_non-viral"/>
    <property type="match status" value="1"/>
</dbReference>
<dbReference type="GeneID" id="10526582"/>
<sequence>MEYPFSITASMPKWPVKRNREGTADINFDVGAGLELLNGELQVDAGQSLVFRVGGKLDVNPAIVKPFSSTAVFAAGEFDSTYFRIPVLLELHSGSLLAAGDVRYDAYDDYHHTSIGVAVSDDGGLTWHRRSILNPPDNSPTSRFLDACVVQDGTGVVYFEGANHVDTVDGDYDFLYFTSTDDGSTWTGPTSLKYLKKPSENYFFQCPGIGIVMQNGTIVIPTQAWFGGPPQNFLSTIIYSSDGGTTWTRAAADGTASTLPSFSTTECQVAEFPSPGTLMLVCRRELTTPSDIAQRTRVVVYTTNMGSVWLPHPTNLTLRQRNACMASILKISTPAGNPVLLYCAPIADSTDSLQGRSWMTLQFLPAETGSEWIPIGTILQQPSFGYSCLCFSGRYNRLLVLTEEFLPDRVASSLILRDISRFFGALTFTPYTNVNLGFAVRVISTNCSLPGSSDYLRYRIIGPEIWLAGALMPPTSGTNKFPDVLSTMFTIEAPQAFSVRGWITVFGTTYDRAYSVTPFLFEYTYTSDKLVQFKCFNAPSTGPKLSEMQRLYIPSIRIAITG</sequence>
<dbReference type="PANTHER" id="PTHR10628">
    <property type="entry name" value="SIALIDASE"/>
    <property type="match status" value="1"/>
</dbReference>
<evidence type="ECO:0000259" key="1">
    <source>
        <dbReference type="Pfam" id="PF13088"/>
    </source>
</evidence>